<dbReference type="AlphaFoldDB" id="X1R1P3"/>
<reference evidence="3" key="1">
    <citation type="journal article" date="2014" name="Front. Microbiol.">
        <title>High frequency of phylogenetically diverse reductive dehalogenase-homologous genes in deep subseafloor sedimentary metagenomes.</title>
        <authorList>
            <person name="Kawai M."/>
            <person name="Futagami T."/>
            <person name="Toyoda A."/>
            <person name="Takaki Y."/>
            <person name="Nishi S."/>
            <person name="Hori S."/>
            <person name="Arai W."/>
            <person name="Tsubouchi T."/>
            <person name="Morono Y."/>
            <person name="Uchiyama I."/>
            <person name="Ito T."/>
            <person name="Fujiyama A."/>
            <person name="Inagaki F."/>
            <person name="Takami H."/>
        </authorList>
    </citation>
    <scope>NUCLEOTIDE SEQUENCE</scope>
    <source>
        <strain evidence="3">Expedition CK06-06</strain>
    </source>
</reference>
<gene>
    <name evidence="3" type="ORF">S06H3_62582</name>
</gene>
<feature type="domain" description="Glycosyl transferase family 1" evidence="2">
    <location>
        <begin position="1"/>
        <end position="85"/>
    </location>
</feature>
<dbReference type="Pfam" id="PF00534">
    <property type="entry name" value="Glycos_transf_1"/>
    <property type="match status" value="1"/>
</dbReference>
<keyword evidence="1" id="KW-0808">Transferase</keyword>
<dbReference type="Gene3D" id="3.40.50.2000">
    <property type="entry name" value="Glycogen Phosphorylase B"/>
    <property type="match status" value="1"/>
</dbReference>
<dbReference type="EMBL" id="BARV01041301">
    <property type="protein sequence ID" value="GAI49474.1"/>
    <property type="molecule type" value="Genomic_DNA"/>
</dbReference>
<dbReference type="SUPFAM" id="SSF53756">
    <property type="entry name" value="UDP-Glycosyltransferase/glycogen phosphorylase"/>
    <property type="match status" value="1"/>
</dbReference>
<dbReference type="PANTHER" id="PTHR46401">
    <property type="entry name" value="GLYCOSYLTRANSFERASE WBBK-RELATED"/>
    <property type="match status" value="1"/>
</dbReference>
<dbReference type="PANTHER" id="PTHR46401:SF2">
    <property type="entry name" value="GLYCOSYLTRANSFERASE WBBK-RELATED"/>
    <property type="match status" value="1"/>
</dbReference>
<feature type="non-terminal residue" evidence="3">
    <location>
        <position position="1"/>
    </location>
</feature>
<organism evidence="3">
    <name type="scientific">marine sediment metagenome</name>
    <dbReference type="NCBI Taxonomy" id="412755"/>
    <lineage>
        <taxon>unclassified sequences</taxon>
        <taxon>metagenomes</taxon>
        <taxon>ecological metagenomes</taxon>
    </lineage>
</organism>
<comment type="caution">
    <text evidence="3">The sequence shown here is derived from an EMBL/GenBank/DDBJ whole genome shotgun (WGS) entry which is preliminary data.</text>
</comment>
<evidence type="ECO:0000256" key="1">
    <source>
        <dbReference type="ARBA" id="ARBA00022679"/>
    </source>
</evidence>
<protein>
    <recommendedName>
        <fullName evidence="2">Glycosyl transferase family 1 domain-containing protein</fullName>
    </recommendedName>
</protein>
<dbReference type="GO" id="GO:0016757">
    <property type="term" value="F:glycosyltransferase activity"/>
    <property type="evidence" value="ECO:0007669"/>
    <property type="project" value="InterPro"/>
</dbReference>
<evidence type="ECO:0000313" key="3">
    <source>
        <dbReference type="EMBL" id="GAI49474.1"/>
    </source>
</evidence>
<name>X1R1P3_9ZZZZ</name>
<dbReference type="GO" id="GO:0009103">
    <property type="term" value="P:lipopolysaccharide biosynthetic process"/>
    <property type="evidence" value="ECO:0007669"/>
    <property type="project" value="TreeGrafter"/>
</dbReference>
<proteinExistence type="predicted"/>
<accession>X1R1P3</accession>
<dbReference type="InterPro" id="IPR001296">
    <property type="entry name" value="Glyco_trans_1"/>
</dbReference>
<sequence length="107" mass="12002">DLIFLYNGALLTLWLSEYEGFGLPLLESMACGTPVITTSKGSIPEVIKDVAILIKNPTDSWEISQAIEKGIKDTTLREKLRKEGLKVVKMFSWEKCARETLARLLNC</sequence>
<evidence type="ECO:0000259" key="2">
    <source>
        <dbReference type="Pfam" id="PF00534"/>
    </source>
</evidence>